<keyword evidence="2" id="KW-1185">Reference proteome</keyword>
<reference evidence="1 2" key="1">
    <citation type="submission" date="2016-03" db="EMBL/GenBank/DDBJ databases">
        <title>Cyphomyrmex costatus WGS genome.</title>
        <authorList>
            <person name="Nygaard S."/>
            <person name="Hu H."/>
            <person name="Boomsma J."/>
            <person name="Zhang G."/>
        </authorList>
    </citation>
    <scope>NUCLEOTIDE SEQUENCE [LARGE SCALE GENOMIC DNA]</scope>
    <source>
        <strain evidence="1">MS0001</strain>
        <tissue evidence="1">Whole body</tissue>
    </source>
</reference>
<dbReference type="PANTHER" id="PTHR47331">
    <property type="entry name" value="PHD-TYPE DOMAIN-CONTAINING PROTEIN"/>
    <property type="match status" value="1"/>
</dbReference>
<dbReference type="EMBL" id="KQ977557">
    <property type="protein sequence ID" value="KYN02007.1"/>
    <property type="molecule type" value="Genomic_DNA"/>
</dbReference>
<dbReference type="Proteomes" id="UP000078542">
    <property type="component" value="Unassembled WGS sequence"/>
</dbReference>
<dbReference type="Pfam" id="PF03564">
    <property type="entry name" value="DUF1759"/>
    <property type="match status" value="1"/>
</dbReference>
<dbReference type="InterPro" id="IPR021109">
    <property type="entry name" value="Peptidase_aspartic_dom_sf"/>
</dbReference>
<accession>A0A151IIA5</accession>
<evidence type="ECO:0000313" key="1">
    <source>
        <dbReference type="EMBL" id="KYN02007.1"/>
    </source>
</evidence>
<organism evidence="1 2">
    <name type="scientific">Cyphomyrmex costatus</name>
    <dbReference type="NCBI Taxonomy" id="456900"/>
    <lineage>
        <taxon>Eukaryota</taxon>
        <taxon>Metazoa</taxon>
        <taxon>Ecdysozoa</taxon>
        <taxon>Arthropoda</taxon>
        <taxon>Hexapoda</taxon>
        <taxon>Insecta</taxon>
        <taxon>Pterygota</taxon>
        <taxon>Neoptera</taxon>
        <taxon>Endopterygota</taxon>
        <taxon>Hymenoptera</taxon>
        <taxon>Apocrita</taxon>
        <taxon>Aculeata</taxon>
        <taxon>Formicoidea</taxon>
        <taxon>Formicidae</taxon>
        <taxon>Myrmicinae</taxon>
        <taxon>Cyphomyrmex</taxon>
    </lineage>
</organism>
<dbReference type="InterPro" id="IPR005312">
    <property type="entry name" value="DUF1759"/>
</dbReference>
<protein>
    <submittedName>
        <fullName evidence="1">Uncharacterized protein</fullName>
    </submittedName>
</protein>
<name>A0A151IIA5_9HYME</name>
<proteinExistence type="predicted"/>
<evidence type="ECO:0000313" key="2">
    <source>
        <dbReference type="Proteomes" id="UP000078542"/>
    </source>
</evidence>
<dbReference type="Gene3D" id="2.40.70.10">
    <property type="entry name" value="Acid Proteases"/>
    <property type="match status" value="1"/>
</dbReference>
<gene>
    <name evidence="1" type="ORF">ALC62_07184</name>
</gene>
<dbReference type="STRING" id="456900.A0A151IIA5"/>
<sequence length="775" mass="89974">MENLNKLRAKRTNVKGQLTQFVKFVRDHGEERREQLPDRIRDHAEELFGTYNEIQSQIAEVKLEAAIEKIPPPSQEELQALDAEIARERQSVEDVYFEYLVKAKRLVEAEQTNVAVHQQEQQVNNLTVKLPTLQLPKFNGSYDQWLMYKDTFTSVIDSNVRLTRIQKFQYLCSSLTGEALQVIHTLETTDENYEIAWRLIKERYENKKLIISTHIKELFELQTVNKGSHTALRTYIDSIRTHVRALEALKQPIAHWDTILIYLLSDKLDYTTRKDWELEIGKRDTDSMPSLEALLEFLTTRAHTLELVEGSKNKQEHAKYNALKKAGKKVNVAAIPQAACVICEGQHHVSKCEKLQKMSVPERREEVKKRQLCFNCLRKGHYIQACTASTCKVCSRKHNTILHMETGEQIENKNTTVMSARDESSTVESIVFIATAKIYVMDNEGNLRVCRAMLDPGSQSNIITKDLARKLQLKGNKVNVPISGISQTQITVKESTSIRIKSMHNEFSTELDCLIMPTITERMPHVKVNTHNWDIPEDLNLADPSFNLPETIDILIGSSHFWLLMNTGQRKLSDSLPRLQETQLGWIIGGELINPKVLNNKRVCNIATMNLDEQLQRFWSIEEVPTRPREDSYTPQERLAEDLFLHTVRRDQEGRYIVRMPRDESIILGDSENMAIKRFLATERKLNQQPELKADYHRFMKEYEEMNHMSIVKQLSHIPKKEYFYLPPTSDQDNKLNDEITSSFRWIIEDINRFIFKSEIVKRSQSSDRLMGNYD</sequence>
<dbReference type="AlphaFoldDB" id="A0A151IIA5"/>